<comment type="caution">
    <text evidence="2">The sequence shown here is derived from an EMBL/GenBank/DDBJ whole genome shotgun (WGS) entry which is preliminary data.</text>
</comment>
<protein>
    <submittedName>
        <fullName evidence="2">Uncharacterized protein</fullName>
    </submittedName>
</protein>
<dbReference type="EMBL" id="JADBGQ010000009">
    <property type="protein sequence ID" value="KAG5379372.1"/>
    <property type="molecule type" value="Genomic_DNA"/>
</dbReference>
<reference evidence="2 3" key="1">
    <citation type="submission" date="2021-03" db="EMBL/GenBank/DDBJ databases">
        <authorList>
            <person name="King G.J."/>
            <person name="Bancroft I."/>
            <person name="Baten A."/>
            <person name="Bloomfield J."/>
            <person name="Borpatragohain P."/>
            <person name="He Z."/>
            <person name="Irish N."/>
            <person name="Irwin J."/>
            <person name="Liu K."/>
            <person name="Mauleon R.P."/>
            <person name="Moore J."/>
            <person name="Morris R."/>
            <person name="Ostergaard L."/>
            <person name="Wang B."/>
            <person name="Wells R."/>
        </authorList>
    </citation>
    <scope>NUCLEOTIDE SEQUENCE [LARGE SCALE GENOMIC DNA]</scope>
    <source>
        <strain evidence="2">R-o-18</strain>
        <tissue evidence="2">Leaf</tissue>
    </source>
</reference>
<feature type="region of interest" description="Disordered" evidence="1">
    <location>
        <begin position="1"/>
        <end position="34"/>
    </location>
</feature>
<accession>A0ABQ7KYD1</accession>
<gene>
    <name evidence="2" type="primary">A07g506050.1_BraROA</name>
    <name evidence="2" type="ORF">IGI04_027214</name>
</gene>
<evidence type="ECO:0000256" key="1">
    <source>
        <dbReference type="SAM" id="MobiDB-lite"/>
    </source>
</evidence>
<evidence type="ECO:0000313" key="3">
    <source>
        <dbReference type="Proteomes" id="UP000823674"/>
    </source>
</evidence>
<name>A0ABQ7KYD1_BRACM</name>
<keyword evidence="3" id="KW-1185">Reference proteome</keyword>
<dbReference type="Proteomes" id="UP000823674">
    <property type="component" value="Chromosome A07"/>
</dbReference>
<proteinExistence type="predicted"/>
<feature type="non-terminal residue" evidence="2">
    <location>
        <position position="97"/>
    </location>
</feature>
<organism evidence="2 3">
    <name type="scientific">Brassica rapa subsp. trilocularis</name>
    <dbReference type="NCBI Taxonomy" id="1813537"/>
    <lineage>
        <taxon>Eukaryota</taxon>
        <taxon>Viridiplantae</taxon>
        <taxon>Streptophyta</taxon>
        <taxon>Embryophyta</taxon>
        <taxon>Tracheophyta</taxon>
        <taxon>Spermatophyta</taxon>
        <taxon>Magnoliopsida</taxon>
        <taxon>eudicotyledons</taxon>
        <taxon>Gunneridae</taxon>
        <taxon>Pentapetalae</taxon>
        <taxon>rosids</taxon>
        <taxon>malvids</taxon>
        <taxon>Brassicales</taxon>
        <taxon>Brassicaceae</taxon>
        <taxon>Brassiceae</taxon>
        <taxon>Brassica</taxon>
    </lineage>
</organism>
<evidence type="ECO:0000313" key="2">
    <source>
        <dbReference type="EMBL" id="KAG5379372.1"/>
    </source>
</evidence>
<sequence>MGNEKNKKSRQGKLGGASSVAKRKGGVDDEADPGTVSCFIITTNIATSVNTTTRRINTATRVREMGTSHTCTTKLRCVGMGSMVFVISKLEGAEAED</sequence>